<dbReference type="InterPro" id="IPR050678">
    <property type="entry name" value="DNA_Partitioning_ATPase"/>
</dbReference>
<feature type="compositionally biased region" description="Polar residues" evidence="3">
    <location>
        <begin position="234"/>
        <end position="245"/>
    </location>
</feature>
<dbReference type="AlphaFoldDB" id="A0A401UUZ6"/>
<feature type="compositionally biased region" description="Basic and acidic residues" evidence="3">
    <location>
        <begin position="701"/>
        <end position="717"/>
    </location>
</feature>
<feature type="domain" description="AAA" evidence="4">
    <location>
        <begin position="385"/>
        <end position="568"/>
    </location>
</feature>
<dbReference type="FunFam" id="3.40.50.300:FF:000285">
    <property type="entry name" value="Sporulation initiation inhibitor Soj"/>
    <property type="match status" value="1"/>
</dbReference>
<dbReference type="PANTHER" id="PTHR13696:SF52">
    <property type="entry name" value="PARA FAMILY PROTEIN CT_582"/>
    <property type="match status" value="1"/>
</dbReference>
<feature type="compositionally biased region" description="Low complexity" evidence="3">
    <location>
        <begin position="653"/>
        <end position="665"/>
    </location>
</feature>
<dbReference type="EMBL" id="BHYL01000006">
    <property type="protein sequence ID" value="GCD18503.1"/>
    <property type="molecule type" value="Genomic_DNA"/>
</dbReference>
<dbReference type="SUPFAM" id="SSF52540">
    <property type="entry name" value="P-loop containing nucleoside triphosphate hydrolases"/>
    <property type="match status" value="1"/>
</dbReference>
<comment type="function">
    <text evidence="2">May play a role in septum formation.</text>
</comment>
<evidence type="ECO:0000259" key="4">
    <source>
        <dbReference type="Pfam" id="PF13614"/>
    </source>
</evidence>
<feature type="compositionally biased region" description="Basic and acidic residues" evidence="3">
    <location>
        <begin position="196"/>
        <end position="219"/>
    </location>
</feature>
<dbReference type="InterPro" id="IPR027417">
    <property type="entry name" value="P-loop_NTPase"/>
</dbReference>
<protein>
    <recommendedName>
        <fullName evidence="4">AAA domain-containing protein</fullName>
    </recommendedName>
</protein>
<feature type="region of interest" description="Disordered" evidence="3">
    <location>
        <begin position="644"/>
        <end position="717"/>
    </location>
</feature>
<evidence type="ECO:0000313" key="5">
    <source>
        <dbReference type="EMBL" id="GCD18503.1"/>
    </source>
</evidence>
<reference evidence="5 6" key="1">
    <citation type="submission" date="2018-11" db="EMBL/GenBank/DDBJ databases">
        <title>Draft genome sequence of Cellulomonas takizawaensis strain TKZ-21.</title>
        <authorList>
            <person name="Yamamura H."/>
            <person name="Hayashi T."/>
            <person name="Hamada M."/>
            <person name="Serisawa Y."/>
            <person name="Matsuyama K."/>
            <person name="Nakagawa Y."/>
            <person name="Otoguro M."/>
            <person name="Yanagida F."/>
            <person name="Hayakawa M."/>
        </authorList>
    </citation>
    <scope>NUCLEOTIDE SEQUENCE [LARGE SCALE GENOMIC DNA]</scope>
    <source>
        <strain evidence="5 6">TKZ-21</strain>
    </source>
</reference>
<feature type="compositionally biased region" description="Polar residues" evidence="3">
    <location>
        <begin position="174"/>
        <end position="195"/>
    </location>
</feature>
<feature type="region of interest" description="Disordered" evidence="3">
    <location>
        <begin position="1"/>
        <end position="337"/>
    </location>
</feature>
<dbReference type="CDD" id="cd02042">
    <property type="entry name" value="ParAB_family"/>
    <property type="match status" value="1"/>
</dbReference>
<feature type="compositionally biased region" description="Low complexity" evidence="3">
    <location>
        <begin position="689"/>
        <end position="700"/>
    </location>
</feature>
<gene>
    <name evidence="5" type="ORF">CTKZ_00650</name>
</gene>
<evidence type="ECO:0000256" key="3">
    <source>
        <dbReference type="SAM" id="MobiDB-lite"/>
    </source>
</evidence>
<evidence type="ECO:0000256" key="1">
    <source>
        <dbReference type="ARBA" id="ARBA00006976"/>
    </source>
</evidence>
<comment type="caution">
    <text evidence="5">The sequence shown here is derived from an EMBL/GenBank/DDBJ whole genome shotgun (WGS) entry which is preliminary data.</text>
</comment>
<dbReference type="PANTHER" id="PTHR13696">
    <property type="entry name" value="P-LOOP CONTAINING NUCLEOSIDE TRIPHOSPHATE HYDROLASE"/>
    <property type="match status" value="1"/>
</dbReference>
<dbReference type="Pfam" id="PF13614">
    <property type="entry name" value="AAA_31"/>
    <property type="match status" value="1"/>
</dbReference>
<organism evidence="5 6">
    <name type="scientific">Cellulomonas algicola</name>
    <dbReference type="NCBI Taxonomy" id="2071633"/>
    <lineage>
        <taxon>Bacteria</taxon>
        <taxon>Bacillati</taxon>
        <taxon>Actinomycetota</taxon>
        <taxon>Actinomycetes</taxon>
        <taxon>Micrococcales</taxon>
        <taxon>Cellulomonadaceae</taxon>
        <taxon>Cellulomonas</taxon>
    </lineage>
</organism>
<comment type="similarity">
    <text evidence="1">Belongs to the ParA family.</text>
</comment>
<dbReference type="Proteomes" id="UP000288246">
    <property type="component" value="Unassembled WGS sequence"/>
</dbReference>
<evidence type="ECO:0000313" key="6">
    <source>
        <dbReference type="Proteomes" id="UP000288246"/>
    </source>
</evidence>
<dbReference type="InterPro" id="IPR025669">
    <property type="entry name" value="AAA_dom"/>
</dbReference>
<feature type="compositionally biased region" description="Polar residues" evidence="3">
    <location>
        <begin position="107"/>
        <end position="117"/>
    </location>
</feature>
<accession>A0A401UUZ6</accession>
<dbReference type="Gene3D" id="3.40.50.300">
    <property type="entry name" value="P-loop containing nucleotide triphosphate hydrolases"/>
    <property type="match status" value="1"/>
</dbReference>
<name>A0A401UUZ6_9CELL</name>
<proteinExistence type="inferred from homology"/>
<evidence type="ECO:0000256" key="2">
    <source>
        <dbReference type="ARBA" id="ARBA00059092"/>
    </source>
</evidence>
<keyword evidence="6" id="KW-1185">Reference proteome</keyword>
<feature type="compositionally biased region" description="Polar residues" evidence="3">
    <location>
        <begin position="43"/>
        <end position="57"/>
    </location>
</feature>
<sequence length="717" mass="74626">MFGRKKRKAEPVSAEPNLMPAPTPFSAASGGGEPEVPVWTPDGSATTDPHASATESGPTAGGDAYSPATDGLAWGSGETAPGASNAPVDTRAEPSVVADSGFADVSRGTTVSTSMHNGLSEPAPGKDSTSARDDERGVAPSTPGHDAQQPDATWGSPSPDWHATAVSDQALGPSGTTTEHASDGSRGSTPFGTEESQNRHLVSRETGARTDEGSVRIFHEPTASAPNDFHEVAQGSTESTPSTVTGVDGDGGESVDNPAAPGAAGTAEQSSAGREPATESVTAGPESEARADGVAETSTSSGREDRAVAPDEDDELHVNPEHSPLSASGDPGPLHVDSDEHRRAALVNSLPQADHETPLMAELQLDARRRIELRGRRFPRPSATRVITVANQKGGVGKTTTTVNLAAALAQAGLNVLVLDNDPQGNASTALGIDHRAGTPSIYEVLVDGAPIEEAVQESPDVPHLWCLPATIDLSGAEIELVSMVARETRLRNALDRYLEWRAAQGLEPIDYVFVDCPPSLGLLTVNAFVVAREVLIPIQCEYYALEGLSQLLKSIQLIQAHLNPDLHVSTILLTMYDARTNLAQQVAEEVRTHFPDRTLRTTVPRSVRISEAPSYGQTVMTYDAGSSGALAYLEAAREIAERGAATTDGSTDGADGVASASVAAESVTHGHAEHTVSAPGDQHTSVDPHTAAPTAVAATHEQHHGEPVMAAHQEDQ</sequence>